<dbReference type="InterPro" id="IPR011527">
    <property type="entry name" value="ABC1_TM_dom"/>
</dbReference>
<gene>
    <name evidence="10" type="ORF">ACFFI0_14165</name>
</gene>
<dbReference type="CDD" id="cd18547">
    <property type="entry name" value="ABC_6TM_Tm288_like"/>
    <property type="match status" value="1"/>
</dbReference>
<dbReference type="InterPro" id="IPR036640">
    <property type="entry name" value="ABC1_TM_sf"/>
</dbReference>
<keyword evidence="5 7" id="KW-1133">Transmembrane helix</keyword>
<dbReference type="Proteomes" id="UP001589774">
    <property type="component" value="Unassembled WGS sequence"/>
</dbReference>
<keyword evidence="4 10" id="KW-0067">ATP-binding</keyword>
<keyword evidence="2 7" id="KW-0812">Transmembrane</keyword>
<dbReference type="Pfam" id="PF00005">
    <property type="entry name" value="ABC_tran"/>
    <property type="match status" value="1"/>
</dbReference>
<evidence type="ECO:0000313" key="11">
    <source>
        <dbReference type="Proteomes" id="UP001589774"/>
    </source>
</evidence>
<feature type="transmembrane region" description="Helical" evidence="7">
    <location>
        <begin position="177"/>
        <end position="197"/>
    </location>
</feature>
<dbReference type="Gene3D" id="3.40.50.300">
    <property type="entry name" value="P-loop containing nucleotide triphosphate hydrolases"/>
    <property type="match status" value="1"/>
</dbReference>
<evidence type="ECO:0000256" key="6">
    <source>
        <dbReference type="ARBA" id="ARBA00023136"/>
    </source>
</evidence>
<dbReference type="InterPro" id="IPR003593">
    <property type="entry name" value="AAA+_ATPase"/>
</dbReference>
<evidence type="ECO:0000256" key="1">
    <source>
        <dbReference type="ARBA" id="ARBA00004651"/>
    </source>
</evidence>
<dbReference type="SUPFAM" id="SSF90123">
    <property type="entry name" value="ABC transporter transmembrane region"/>
    <property type="match status" value="1"/>
</dbReference>
<comment type="caution">
    <text evidence="10">The sequence shown here is derived from an EMBL/GenBank/DDBJ whole genome shotgun (WGS) entry which is preliminary data.</text>
</comment>
<evidence type="ECO:0000313" key="10">
    <source>
        <dbReference type="EMBL" id="MFC0319461.1"/>
    </source>
</evidence>
<dbReference type="PROSITE" id="PS50929">
    <property type="entry name" value="ABC_TM1F"/>
    <property type="match status" value="1"/>
</dbReference>
<evidence type="ECO:0000259" key="9">
    <source>
        <dbReference type="PROSITE" id="PS50929"/>
    </source>
</evidence>
<dbReference type="EMBL" id="JBHLWO010000002">
    <property type="protein sequence ID" value="MFC0319461.1"/>
    <property type="molecule type" value="Genomic_DNA"/>
</dbReference>
<dbReference type="InterPro" id="IPR039421">
    <property type="entry name" value="Type_1_exporter"/>
</dbReference>
<evidence type="ECO:0000259" key="8">
    <source>
        <dbReference type="PROSITE" id="PS50893"/>
    </source>
</evidence>
<dbReference type="Pfam" id="PF00664">
    <property type="entry name" value="ABC_membrane"/>
    <property type="match status" value="1"/>
</dbReference>
<dbReference type="RefSeq" id="WP_130855929.1">
    <property type="nucleotide sequence ID" value="NZ_JBHLWO010000002.1"/>
</dbReference>
<feature type="transmembrane region" description="Helical" evidence="7">
    <location>
        <begin position="287"/>
        <end position="306"/>
    </location>
</feature>
<feature type="domain" description="ABC transporter" evidence="8">
    <location>
        <begin position="351"/>
        <end position="586"/>
    </location>
</feature>
<dbReference type="PROSITE" id="PS50893">
    <property type="entry name" value="ABC_TRANSPORTER_2"/>
    <property type="match status" value="1"/>
</dbReference>
<comment type="subcellular location">
    <subcellularLocation>
        <location evidence="1">Cell membrane</location>
        <topology evidence="1">Multi-pass membrane protein</topology>
    </subcellularLocation>
</comment>
<dbReference type="InterPro" id="IPR003439">
    <property type="entry name" value="ABC_transporter-like_ATP-bd"/>
</dbReference>
<evidence type="ECO:0000256" key="4">
    <source>
        <dbReference type="ARBA" id="ARBA00022840"/>
    </source>
</evidence>
<keyword evidence="6 7" id="KW-0472">Membrane</keyword>
<organism evidence="10 11">
    <name type="scientific">Olivibacter oleidegradans</name>
    <dbReference type="NCBI Taxonomy" id="760123"/>
    <lineage>
        <taxon>Bacteria</taxon>
        <taxon>Pseudomonadati</taxon>
        <taxon>Bacteroidota</taxon>
        <taxon>Sphingobacteriia</taxon>
        <taxon>Sphingobacteriales</taxon>
        <taxon>Sphingobacteriaceae</taxon>
        <taxon>Olivibacter</taxon>
    </lineage>
</organism>
<dbReference type="SMART" id="SM00382">
    <property type="entry name" value="AAA"/>
    <property type="match status" value="1"/>
</dbReference>
<protein>
    <submittedName>
        <fullName evidence="10">ABC transporter ATP-binding protein</fullName>
    </submittedName>
</protein>
<feature type="transmembrane region" description="Helical" evidence="7">
    <location>
        <begin position="258"/>
        <end position="281"/>
    </location>
</feature>
<feature type="transmembrane region" description="Helical" evidence="7">
    <location>
        <begin position="35"/>
        <end position="60"/>
    </location>
</feature>
<dbReference type="SUPFAM" id="SSF52540">
    <property type="entry name" value="P-loop containing nucleoside triphosphate hydrolases"/>
    <property type="match status" value="1"/>
</dbReference>
<keyword evidence="3" id="KW-0547">Nucleotide-binding</keyword>
<dbReference type="InterPro" id="IPR027417">
    <property type="entry name" value="P-loop_NTPase"/>
</dbReference>
<dbReference type="InterPro" id="IPR017871">
    <property type="entry name" value="ABC_transporter-like_CS"/>
</dbReference>
<feature type="transmembrane region" description="Helical" evidence="7">
    <location>
        <begin position="150"/>
        <end position="171"/>
    </location>
</feature>
<accession>A0ABV6HKS0</accession>
<feature type="transmembrane region" description="Helical" evidence="7">
    <location>
        <begin position="72"/>
        <end position="92"/>
    </location>
</feature>
<dbReference type="GO" id="GO:0005524">
    <property type="term" value="F:ATP binding"/>
    <property type="evidence" value="ECO:0007669"/>
    <property type="project" value="UniProtKB-KW"/>
</dbReference>
<evidence type="ECO:0000256" key="3">
    <source>
        <dbReference type="ARBA" id="ARBA00022741"/>
    </source>
</evidence>
<dbReference type="PROSITE" id="PS00211">
    <property type="entry name" value="ABC_TRANSPORTER_1"/>
    <property type="match status" value="1"/>
</dbReference>
<reference evidence="10 11" key="1">
    <citation type="submission" date="2024-09" db="EMBL/GenBank/DDBJ databases">
        <authorList>
            <person name="Sun Q."/>
            <person name="Mori K."/>
        </authorList>
    </citation>
    <scope>NUCLEOTIDE SEQUENCE [LARGE SCALE GENOMIC DNA]</scope>
    <source>
        <strain evidence="10 11">CCM 7765</strain>
    </source>
</reference>
<dbReference type="PANTHER" id="PTHR43394">
    <property type="entry name" value="ATP-DEPENDENT PERMEASE MDL1, MITOCHONDRIAL"/>
    <property type="match status" value="1"/>
</dbReference>
<sequence>MNYNLHDESGSGKRESSMAALKGIFGLVMHERGKLILAFLAMLMNSFLNLLSPFFIGYTIDHYVVTKQYPGVLLFSGILLIMYLILLLTSYLQTKLMGGVGQRLLFTLRNAVFNKLLQLPIAFFNQNKAGDLISRINNDTDKLNQFFSQALTQFISSMVIMFGAGVFLLIINIQLGLAALAPALFILIFTKVVSPWVKKRNAESLRAAGDMSAEIQESLGNFKVIIAFNRRDYYKKRFQEVNQQNYRTAFRAGLANNIFLPIYSFFSSIAQLIVLTYGIYLISVNELTIGLLVSYLAYVVNFYNPLRQLASLWSSFQVAMAGWDRIARILSLETNLNVIPSTGTNSKDCLLEFNNVYFSYPNGKEILHDINFKLLRGKTYALVGPTGGGKTTTASLMARLYDPTEGHVFLDGQDIRAYSSSERSKKIGFILQEPFLFTGTVGENILYGNELYATYDSTALHELIKDRGLEDLIAVFESGLDTPITSQEDGISLGQKQVIAFIRAVLRNPDILILDEATANIDTITERLLEKILRKLPAHTTLVIIAHRLNTIENADEIFFVNLGKVTPAGSFAEAVNRLLNDKKNS</sequence>
<evidence type="ECO:0000256" key="5">
    <source>
        <dbReference type="ARBA" id="ARBA00022989"/>
    </source>
</evidence>
<dbReference type="PANTHER" id="PTHR43394:SF1">
    <property type="entry name" value="ATP-BINDING CASSETTE SUB-FAMILY B MEMBER 10, MITOCHONDRIAL"/>
    <property type="match status" value="1"/>
</dbReference>
<evidence type="ECO:0000256" key="2">
    <source>
        <dbReference type="ARBA" id="ARBA00022692"/>
    </source>
</evidence>
<name>A0ABV6HKS0_9SPHI</name>
<dbReference type="Gene3D" id="1.20.1560.10">
    <property type="entry name" value="ABC transporter type 1, transmembrane domain"/>
    <property type="match status" value="1"/>
</dbReference>
<keyword evidence="11" id="KW-1185">Reference proteome</keyword>
<evidence type="ECO:0000256" key="7">
    <source>
        <dbReference type="SAM" id="Phobius"/>
    </source>
</evidence>
<proteinExistence type="predicted"/>
<feature type="domain" description="ABC transmembrane type-1" evidence="9">
    <location>
        <begin position="36"/>
        <end position="317"/>
    </location>
</feature>